<keyword evidence="4" id="KW-1134">Transmembrane beta strand</keyword>
<dbReference type="SUPFAM" id="SSF56935">
    <property type="entry name" value="Porins"/>
    <property type="match status" value="1"/>
</dbReference>
<dbReference type="PANTHER" id="PTHR38762:SF1">
    <property type="entry name" value="CRYPTIC OUTER MEMBRANE PORIN BGLH-RELATED"/>
    <property type="match status" value="1"/>
</dbReference>
<dbReference type="GO" id="GO:0009279">
    <property type="term" value="C:cell outer membrane"/>
    <property type="evidence" value="ECO:0007669"/>
    <property type="project" value="UniProtKB-SubCell"/>
</dbReference>
<evidence type="ECO:0000256" key="5">
    <source>
        <dbReference type="ARBA" id="ARBA00022692"/>
    </source>
</evidence>
<evidence type="ECO:0000256" key="3">
    <source>
        <dbReference type="ARBA" id="ARBA00022448"/>
    </source>
</evidence>
<keyword evidence="6" id="KW-0406">Ion transport</keyword>
<evidence type="ECO:0000256" key="10">
    <source>
        <dbReference type="SAM" id="SignalP"/>
    </source>
</evidence>
<dbReference type="GO" id="GO:0046930">
    <property type="term" value="C:pore complex"/>
    <property type="evidence" value="ECO:0007669"/>
    <property type="project" value="UniProtKB-KW"/>
</dbReference>
<feature type="chain" id="PRO_5031450287" evidence="10">
    <location>
        <begin position="26"/>
        <end position="481"/>
    </location>
</feature>
<proteinExistence type="inferred from homology"/>
<keyword evidence="5" id="KW-0812">Transmembrane</keyword>
<evidence type="ECO:0000256" key="6">
    <source>
        <dbReference type="ARBA" id="ARBA00023065"/>
    </source>
</evidence>
<dbReference type="GO" id="GO:0015288">
    <property type="term" value="F:porin activity"/>
    <property type="evidence" value="ECO:0007669"/>
    <property type="project" value="UniProtKB-KW"/>
</dbReference>
<keyword evidence="12" id="KW-1185">Reference proteome</keyword>
<keyword evidence="10" id="KW-0732">Signal</keyword>
<dbReference type="PANTHER" id="PTHR38762">
    <property type="entry name" value="CRYPTIC OUTER MEMBRANE PORIN BGLH-RELATED"/>
    <property type="match status" value="1"/>
</dbReference>
<gene>
    <name evidence="11" type="ORF">HGP28_15135</name>
</gene>
<dbReference type="InterPro" id="IPR036998">
    <property type="entry name" value="Porin_LamB_sf"/>
</dbReference>
<dbReference type="RefSeq" id="WP_168837313.1">
    <property type="nucleotide sequence ID" value="NZ_JABAIK010000017.1"/>
</dbReference>
<evidence type="ECO:0000256" key="9">
    <source>
        <dbReference type="ARBA" id="ARBA00023237"/>
    </source>
</evidence>
<name>A0A7X8TSW7_9VIBR</name>
<dbReference type="AlphaFoldDB" id="A0A7X8TSW7"/>
<evidence type="ECO:0000256" key="1">
    <source>
        <dbReference type="ARBA" id="ARBA00004571"/>
    </source>
</evidence>
<feature type="signal peptide" evidence="10">
    <location>
        <begin position="1"/>
        <end position="25"/>
    </location>
</feature>
<keyword evidence="3" id="KW-0813">Transport</keyword>
<keyword evidence="7" id="KW-0626">Porin</keyword>
<evidence type="ECO:0000256" key="2">
    <source>
        <dbReference type="ARBA" id="ARBA00007055"/>
    </source>
</evidence>
<dbReference type="Proteomes" id="UP000535589">
    <property type="component" value="Unassembled WGS sequence"/>
</dbReference>
<reference evidence="11 12" key="1">
    <citation type="submission" date="2020-04" db="EMBL/GenBank/DDBJ databases">
        <title>Vibrio sp. SM6, a novel species isolated from seawater.</title>
        <authorList>
            <person name="Wang X."/>
        </authorList>
    </citation>
    <scope>NUCLEOTIDE SEQUENCE [LARGE SCALE GENOMIC DNA]</scope>
    <source>
        <strain evidence="11 12">SM6</strain>
    </source>
</reference>
<dbReference type="EMBL" id="JABAIK010000017">
    <property type="protein sequence ID" value="NLS14219.1"/>
    <property type="molecule type" value="Genomic_DNA"/>
</dbReference>
<organism evidence="11 12">
    <name type="scientific">Vibrio agarilyticus</name>
    <dbReference type="NCBI Taxonomy" id="2726741"/>
    <lineage>
        <taxon>Bacteria</taxon>
        <taxon>Pseudomonadati</taxon>
        <taxon>Pseudomonadota</taxon>
        <taxon>Gammaproteobacteria</taxon>
        <taxon>Vibrionales</taxon>
        <taxon>Vibrionaceae</taxon>
        <taxon>Vibrio</taxon>
    </lineage>
</organism>
<dbReference type="Pfam" id="PF02264">
    <property type="entry name" value="LamB"/>
    <property type="match status" value="1"/>
</dbReference>
<dbReference type="GO" id="GO:0006811">
    <property type="term" value="P:monoatomic ion transport"/>
    <property type="evidence" value="ECO:0007669"/>
    <property type="project" value="UniProtKB-KW"/>
</dbReference>
<keyword evidence="8" id="KW-0472">Membrane</keyword>
<comment type="similarity">
    <text evidence="2">Belongs to the porin LamB (TC 1.B.3) family.</text>
</comment>
<dbReference type="GO" id="GO:0015774">
    <property type="term" value="P:polysaccharide transport"/>
    <property type="evidence" value="ECO:0007669"/>
    <property type="project" value="TreeGrafter"/>
</dbReference>
<evidence type="ECO:0000313" key="12">
    <source>
        <dbReference type="Proteomes" id="UP000535589"/>
    </source>
</evidence>
<evidence type="ECO:0000313" key="11">
    <source>
        <dbReference type="EMBL" id="NLS14219.1"/>
    </source>
</evidence>
<dbReference type="GO" id="GO:0015144">
    <property type="term" value="F:carbohydrate transmembrane transporter activity"/>
    <property type="evidence" value="ECO:0007669"/>
    <property type="project" value="TreeGrafter"/>
</dbReference>
<evidence type="ECO:0000256" key="8">
    <source>
        <dbReference type="ARBA" id="ARBA00023136"/>
    </source>
</evidence>
<comment type="subcellular location">
    <subcellularLocation>
        <location evidence="1">Cell outer membrane</location>
        <topology evidence="1">Multi-pass membrane protein</topology>
    </subcellularLocation>
</comment>
<dbReference type="Gene3D" id="2.40.170.10">
    <property type="entry name" value="Porin, LamB type"/>
    <property type="match status" value="1"/>
</dbReference>
<comment type="caution">
    <text evidence="11">The sequence shown here is derived from an EMBL/GenBank/DDBJ whole genome shotgun (WGS) entry which is preliminary data.</text>
</comment>
<dbReference type="InterPro" id="IPR050286">
    <property type="entry name" value="G_neg_Bact_CarbUptk_Porin"/>
</dbReference>
<accession>A0A7X8TSW7</accession>
<evidence type="ECO:0000256" key="4">
    <source>
        <dbReference type="ARBA" id="ARBA00022452"/>
    </source>
</evidence>
<evidence type="ECO:0000256" key="7">
    <source>
        <dbReference type="ARBA" id="ARBA00023114"/>
    </source>
</evidence>
<protein>
    <submittedName>
        <fullName evidence="11">Carbohydrate porin</fullName>
    </submittedName>
</protein>
<sequence length="481" mass="53563">MKKTISSLSVLAVAIGIAVTQPIHAGEIQYVEGLKTSGYGRAAFGATSDRLVSREAEKADNGMNIIATAGNPYKPTGNLGNRGSQLELHVDYGITNNDMNWVTHINLFTGASDFKSGSTESDYFYLDEWWVSGTGIFPSNPEAGIWMGKRYYGRYENSLNGYQHVNADGIGVGVDNLNLGFGKLNVAVVKDGWGKNSHKYCTAWDADWNCTSENGWGGSYYSLVSKLHGVNLANDINGDLFATYRTYIGSDGDMEPNPEQPGYMTAKDNHPDGFQVGFAIKQGDWGEFNRLVARYGYKAPSSITQSWLPIPSYQYGGFFDGMQEFGEHYRVQYALSHETAVYNENVADLSKSAEQPYDKSVWNQAVVRGTYIWNQRFSTNLELAYDMMDFDVKSSVRSQNPDFKSGTNSSYKITLAQDFHIGGGFWDRPVIRFFVTYGKLDTETTAYTKTPTWSLENVSNLISEPGKRDATTVGVMFETWW</sequence>
<dbReference type="InterPro" id="IPR003192">
    <property type="entry name" value="Porin_LamB"/>
</dbReference>
<keyword evidence="9" id="KW-0998">Cell outer membrane</keyword>